<feature type="domain" description="Obg" evidence="5">
    <location>
        <begin position="48"/>
        <end position="345"/>
    </location>
</feature>
<sequence length="667" mass="72921">MLLLRAWTPARSFARCYSALAQPSSLSPPPAPDRTKAKADWKRRQEGSNFVDTLNLAVVSGRGGAGGVAFHREKFKARGPPSGGPGGAGGSVYLVASPTVTNLSHLPRTVRGGAGSPGGGSWLAGKRGEDVVLRVPVGTIVREVRREPKDEDAAEVEREEREQLEWAYEANKIRLAEAEARDVRWKAWKKRRDKAEKFGNPDDVERWEEVDEIEIDGEKLVALEQLRKALFVMYPQTELEGHPHFLRTEHELLSKLLSREIEMPDPKQRRRRQRRRRNHGQDDDQPLFLDLIKPTPLDQPILLVAGGQPGLGNPSFLTHEDRSPKYATRGGDGEMMRLELEVKSTGEVGLVGLPNAGKSTLLRALTSSTPRVASYAFTTLNPHHGTCILWSDGTFSGPRPSPASAASADITDTPATPEYFSASSHHQSRAERRRQLGPSASAIDSSASERTEVLRFTLTDNPGLVASSSLNVGLGHAFLRHIERCSALVYVVDLSSADPCEAIASLRAELAAYARVKGLAEGELEGRIRGVVANKADLFGAPPPPADEAASADEEEEAPAPPRPSPQDGQRKLADLTEFVRALEADDVARGVRQAGDEPIWVVPVSAMRRENVAALVGKLAGTVRAERERAARRDELAAIEAEEERQRATYERWMPPAPTEPVTEEK</sequence>
<feature type="region of interest" description="Disordered" evidence="3">
    <location>
        <begin position="258"/>
        <end position="288"/>
    </location>
</feature>
<dbReference type="SUPFAM" id="SSF82051">
    <property type="entry name" value="Obg GTP-binding protein N-terminal domain"/>
    <property type="match status" value="1"/>
</dbReference>
<dbReference type="EMBL" id="BQKY01000004">
    <property type="protein sequence ID" value="GJN89160.1"/>
    <property type="molecule type" value="Genomic_DNA"/>
</dbReference>
<dbReference type="Proteomes" id="UP001342314">
    <property type="component" value="Unassembled WGS sequence"/>
</dbReference>
<evidence type="ECO:0000313" key="6">
    <source>
        <dbReference type="EMBL" id="GJN89160.1"/>
    </source>
</evidence>
<feature type="region of interest" description="Disordered" evidence="3">
    <location>
        <begin position="644"/>
        <end position="667"/>
    </location>
</feature>
<dbReference type="AlphaFoldDB" id="A0AAV5GI39"/>
<evidence type="ECO:0000256" key="3">
    <source>
        <dbReference type="SAM" id="MobiDB-lite"/>
    </source>
</evidence>
<dbReference type="InterPro" id="IPR045086">
    <property type="entry name" value="OBG_GTPase"/>
</dbReference>
<evidence type="ECO:0000259" key="5">
    <source>
        <dbReference type="PROSITE" id="PS51883"/>
    </source>
</evidence>
<dbReference type="InterPro" id="IPR027417">
    <property type="entry name" value="P-loop_NTPase"/>
</dbReference>
<dbReference type="GO" id="GO:0003924">
    <property type="term" value="F:GTPase activity"/>
    <property type="evidence" value="ECO:0007669"/>
    <property type="project" value="InterPro"/>
</dbReference>
<dbReference type="InterPro" id="IPR031167">
    <property type="entry name" value="G_OBG"/>
</dbReference>
<dbReference type="PANTHER" id="PTHR11702">
    <property type="entry name" value="DEVELOPMENTALLY REGULATED GTP-BINDING PROTEIN-RELATED"/>
    <property type="match status" value="1"/>
</dbReference>
<dbReference type="GO" id="GO:0005739">
    <property type="term" value="C:mitochondrion"/>
    <property type="evidence" value="ECO:0007669"/>
    <property type="project" value="TreeGrafter"/>
</dbReference>
<dbReference type="Pfam" id="PF01926">
    <property type="entry name" value="MMR_HSR1"/>
    <property type="match status" value="1"/>
</dbReference>
<dbReference type="PRINTS" id="PR00326">
    <property type="entry name" value="GTP1OBG"/>
</dbReference>
<proteinExistence type="predicted"/>
<evidence type="ECO:0008006" key="8">
    <source>
        <dbReference type="Google" id="ProtNLM"/>
    </source>
</evidence>
<keyword evidence="2" id="KW-0342">GTP-binding</keyword>
<dbReference type="Gene3D" id="2.70.210.12">
    <property type="entry name" value="GTP1/OBG domain"/>
    <property type="match status" value="2"/>
</dbReference>
<feature type="compositionally biased region" description="Low complexity" evidence="3">
    <location>
        <begin position="402"/>
        <end position="417"/>
    </location>
</feature>
<dbReference type="PROSITE" id="PS51883">
    <property type="entry name" value="OBG"/>
    <property type="match status" value="1"/>
</dbReference>
<gene>
    <name evidence="6" type="ORF">Rhopal_002134-T1</name>
</gene>
<evidence type="ECO:0000256" key="2">
    <source>
        <dbReference type="ARBA" id="ARBA00023134"/>
    </source>
</evidence>
<dbReference type="GO" id="GO:0042254">
    <property type="term" value="P:ribosome biogenesis"/>
    <property type="evidence" value="ECO:0007669"/>
    <property type="project" value="UniProtKB-UniRule"/>
</dbReference>
<dbReference type="PANTHER" id="PTHR11702:SF31">
    <property type="entry name" value="MITOCHONDRIAL RIBOSOME-ASSOCIATED GTPASE 2"/>
    <property type="match status" value="1"/>
</dbReference>
<evidence type="ECO:0000313" key="7">
    <source>
        <dbReference type="Proteomes" id="UP001342314"/>
    </source>
</evidence>
<dbReference type="Pfam" id="PF01018">
    <property type="entry name" value="GTP1_OBG"/>
    <property type="match status" value="2"/>
</dbReference>
<feature type="domain" description="OBG-type G" evidence="4">
    <location>
        <begin position="346"/>
        <end position="625"/>
    </location>
</feature>
<dbReference type="InterPro" id="IPR036726">
    <property type="entry name" value="GTP1_OBG_dom_sf"/>
</dbReference>
<protein>
    <recommendedName>
        <fullName evidence="8">GTPase</fullName>
    </recommendedName>
</protein>
<name>A0AAV5GI39_9BASI</name>
<feature type="compositionally biased region" description="Basic residues" evidence="3">
    <location>
        <begin position="268"/>
        <end position="278"/>
    </location>
</feature>
<feature type="region of interest" description="Disordered" evidence="3">
    <location>
        <begin position="539"/>
        <end position="570"/>
    </location>
</feature>
<dbReference type="PROSITE" id="PS51710">
    <property type="entry name" value="G_OBG"/>
    <property type="match status" value="1"/>
</dbReference>
<evidence type="ECO:0000259" key="4">
    <source>
        <dbReference type="PROSITE" id="PS51710"/>
    </source>
</evidence>
<dbReference type="InterPro" id="IPR006073">
    <property type="entry name" value="GTP-bd"/>
</dbReference>
<evidence type="ECO:0000256" key="1">
    <source>
        <dbReference type="ARBA" id="ARBA00022741"/>
    </source>
</evidence>
<dbReference type="SUPFAM" id="SSF52540">
    <property type="entry name" value="P-loop containing nucleoside triphosphate hydrolases"/>
    <property type="match status" value="1"/>
</dbReference>
<comment type="caution">
    <text evidence="6">The sequence shown here is derived from an EMBL/GenBank/DDBJ whole genome shotgun (WGS) entry which is preliminary data.</text>
</comment>
<dbReference type="InterPro" id="IPR006169">
    <property type="entry name" value="GTP1_OBG_dom"/>
</dbReference>
<dbReference type="GO" id="GO:0005525">
    <property type="term" value="F:GTP binding"/>
    <property type="evidence" value="ECO:0007669"/>
    <property type="project" value="UniProtKB-KW"/>
</dbReference>
<reference evidence="6 7" key="1">
    <citation type="submission" date="2021-12" db="EMBL/GenBank/DDBJ databases">
        <title>High titer production of polyol ester of fatty acids by Rhodotorula paludigena BS15 towards product separation-free biomass refinery.</title>
        <authorList>
            <person name="Mano J."/>
            <person name="Ono H."/>
            <person name="Tanaka T."/>
            <person name="Naito K."/>
            <person name="Sushida H."/>
            <person name="Ike M."/>
            <person name="Tokuyasu K."/>
            <person name="Kitaoka M."/>
        </authorList>
    </citation>
    <scope>NUCLEOTIDE SEQUENCE [LARGE SCALE GENOMIC DNA]</scope>
    <source>
        <strain evidence="6 7">BS15</strain>
    </source>
</reference>
<keyword evidence="7" id="KW-1185">Reference proteome</keyword>
<feature type="region of interest" description="Disordered" evidence="3">
    <location>
        <begin position="22"/>
        <end position="45"/>
    </location>
</feature>
<accession>A0AAV5GI39</accession>
<keyword evidence="1" id="KW-0547">Nucleotide-binding</keyword>
<organism evidence="6 7">
    <name type="scientific">Rhodotorula paludigena</name>
    <dbReference type="NCBI Taxonomy" id="86838"/>
    <lineage>
        <taxon>Eukaryota</taxon>
        <taxon>Fungi</taxon>
        <taxon>Dikarya</taxon>
        <taxon>Basidiomycota</taxon>
        <taxon>Pucciniomycotina</taxon>
        <taxon>Microbotryomycetes</taxon>
        <taxon>Sporidiobolales</taxon>
        <taxon>Sporidiobolaceae</taxon>
        <taxon>Rhodotorula</taxon>
    </lineage>
</organism>
<feature type="region of interest" description="Disordered" evidence="3">
    <location>
        <begin position="399"/>
        <end position="445"/>
    </location>
</feature>
<dbReference type="Gene3D" id="3.40.50.300">
    <property type="entry name" value="P-loop containing nucleotide triphosphate hydrolases"/>
    <property type="match status" value="1"/>
</dbReference>
<feature type="compositionally biased region" description="Basic and acidic residues" evidence="3">
    <location>
        <begin position="33"/>
        <end position="45"/>
    </location>
</feature>
<feature type="compositionally biased region" description="Basic and acidic residues" evidence="3">
    <location>
        <begin position="258"/>
        <end position="267"/>
    </location>
</feature>